<organism evidence="1">
    <name type="scientific">Caudovirales sp. ctrNG92</name>
    <dbReference type="NCBI Taxonomy" id="2827638"/>
    <lineage>
        <taxon>Viruses</taxon>
        <taxon>Duplodnaviria</taxon>
        <taxon>Heunggongvirae</taxon>
        <taxon>Uroviricota</taxon>
        <taxon>Caudoviricetes</taxon>
    </lineage>
</organism>
<protein>
    <submittedName>
        <fullName evidence="1">Uncharacterized protein</fullName>
    </submittedName>
</protein>
<name>A0A8S5SE79_9CAUD</name>
<sequence>MTTQQILSAAYAKAFDIDVSESGCYYDQQLNDAKTGAEIMIDYAHFDFHSCPFDFDNDDFIAHTSSGNEGCFIDVVLVHFNKDKVQYEKSHCGTIKTLSAGLPAWRAMGALAGELSYLSRSVSWDLYRADRQAHK</sequence>
<proteinExistence type="predicted"/>
<reference evidence="1" key="1">
    <citation type="journal article" date="2021" name="Proc. Natl. Acad. Sci. U.S.A.">
        <title>A Catalog of Tens of Thousands of Viruses from Human Metagenomes Reveals Hidden Associations with Chronic Diseases.</title>
        <authorList>
            <person name="Tisza M.J."/>
            <person name="Buck C.B."/>
        </authorList>
    </citation>
    <scope>NUCLEOTIDE SEQUENCE</scope>
    <source>
        <strain evidence="1">CtrNG92</strain>
    </source>
</reference>
<evidence type="ECO:0000313" key="1">
    <source>
        <dbReference type="EMBL" id="DAF49270.1"/>
    </source>
</evidence>
<accession>A0A8S5SE79</accession>
<dbReference type="EMBL" id="BK032578">
    <property type="protein sequence ID" value="DAF49270.1"/>
    <property type="molecule type" value="Genomic_DNA"/>
</dbReference>